<organism evidence="3 4">
    <name type="scientific">Fulvivirga kasyanovii</name>
    <dbReference type="NCBI Taxonomy" id="396812"/>
    <lineage>
        <taxon>Bacteria</taxon>
        <taxon>Pseudomonadati</taxon>
        <taxon>Bacteroidota</taxon>
        <taxon>Cytophagia</taxon>
        <taxon>Cytophagales</taxon>
        <taxon>Fulvivirgaceae</taxon>
        <taxon>Fulvivirga</taxon>
    </lineage>
</organism>
<feature type="domain" description="Carbohydrate-binding" evidence="2">
    <location>
        <begin position="46"/>
        <end position="144"/>
    </location>
</feature>
<name>A0ABW9RYE2_9BACT</name>
<sequence>MKLKITFYTIICYIFLQVPAACAQNTGFEYAPKDYVCHHTREPLTIDGKLNEEDWKQAPWTEDFVDIEGDAKPKPLHRTRAKMLWDDQYFYIAAEIIEPDIWATYDQRDMVIFHENDFEVFIDPDGDTHQYYEFEINALGTYWDLMLIKPYLNGGPAIDSWDIRGLKSAIQIQGTLNNPNDKDKLWIVELAFPWAVLEEAASKGKTPQDGDHWRVNFSRVNWRIVNDGGQYRKEIDPATNKPYPEYNWVWSPQGVINMHLPEMWGFVQFSKQHAGTSEVKFKPNPEEDIKWLLRNLYYAEKQYYEQHGTYTDELTKLNLPEHIRQEIDQKPEIETTESLFEIKYPAIEKGMEWHIKADGEIWKTPKQLSK</sequence>
<gene>
    <name evidence="3" type="ORF">E1163_24125</name>
</gene>
<evidence type="ECO:0000313" key="4">
    <source>
        <dbReference type="Proteomes" id="UP000798808"/>
    </source>
</evidence>
<proteinExistence type="predicted"/>
<feature type="signal peptide" evidence="1">
    <location>
        <begin position="1"/>
        <end position="23"/>
    </location>
</feature>
<feature type="chain" id="PRO_5047032489" evidence="1">
    <location>
        <begin position="24"/>
        <end position="370"/>
    </location>
</feature>
<dbReference type="PANTHER" id="PTHR35532:SF5">
    <property type="entry name" value="CARBOHYDRATE-BINDING DOMAIN-CONTAINING PROTEIN"/>
    <property type="match status" value="1"/>
</dbReference>
<protein>
    <submittedName>
        <fullName evidence="3">Carbohydrate-binding family 9-like protein</fullName>
    </submittedName>
</protein>
<dbReference type="Gene3D" id="2.60.40.1190">
    <property type="match status" value="1"/>
</dbReference>
<dbReference type="RefSeq" id="WP_155175217.1">
    <property type="nucleotide sequence ID" value="NZ_BAAAFL010000007.1"/>
</dbReference>
<evidence type="ECO:0000313" key="3">
    <source>
        <dbReference type="EMBL" id="MTI28065.1"/>
    </source>
</evidence>
<dbReference type="CDD" id="cd09620">
    <property type="entry name" value="CBM9_like_3"/>
    <property type="match status" value="1"/>
</dbReference>
<comment type="caution">
    <text evidence="3">The sequence shown here is derived from an EMBL/GenBank/DDBJ whole genome shotgun (WGS) entry which is preliminary data.</text>
</comment>
<keyword evidence="4" id="KW-1185">Reference proteome</keyword>
<keyword evidence="1" id="KW-0732">Signal</keyword>
<reference evidence="3 4" key="1">
    <citation type="submission" date="2019-02" db="EMBL/GenBank/DDBJ databases">
        <authorList>
            <person name="Goldberg S.R."/>
            <person name="Haltli B.A."/>
            <person name="Correa H."/>
            <person name="Russell K.G."/>
        </authorList>
    </citation>
    <scope>NUCLEOTIDE SEQUENCE [LARGE SCALE GENOMIC DNA]</scope>
    <source>
        <strain evidence="3 4">JCM 16186</strain>
    </source>
</reference>
<dbReference type="Proteomes" id="UP000798808">
    <property type="component" value="Unassembled WGS sequence"/>
</dbReference>
<accession>A0ABW9RYE2</accession>
<dbReference type="Pfam" id="PF06452">
    <property type="entry name" value="CBM9_1"/>
    <property type="match status" value="1"/>
</dbReference>
<dbReference type="EMBL" id="SMLW01000652">
    <property type="protein sequence ID" value="MTI28065.1"/>
    <property type="molecule type" value="Genomic_DNA"/>
</dbReference>
<dbReference type="InterPro" id="IPR010502">
    <property type="entry name" value="Carb-bd_dom_fam9"/>
</dbReference>
<dbReference type="SUPFAM" id="SSF49344">
    <property type="entry name" value="CBD9-like"/>
    <property type="match status" value="1"/>
</dbReference>
<dbReference type="PANTHER" id="PTHR35532">
    <property type="entry name" value="SIMILAR TO POLYHYDROXYALKANOATE DEPOLYMERASE"/>
    <property type="match status" value="1"/>
</dbReference>
<evidence type="ECO:0000256" key="1">
    <source>
        <dbReference type="SAM" id="SignalP"/>
    </source>
</evidence>
<evidence type="ECO:0000259" key="2">
    <source>
        <dbReference type="Pfam" id="PF06452"/>
    </source>
</evidence>